<keyword evidence="3 5" id="KW-1133">Transmembrane helix</keyword>
<evidence type="ECO:0000256" key="3">
    <source>
        <dbReference type="ARBA" id="ARBA00022989"/>
    </source>
</evidence>
<dbReference type="Proteomes" id="UP000613580">
    <property type="component" value="Unassembled WGS sequence"/>
</dbReference>
<keyword evidence="2 5" id="KW-0812">Transmembrane</keyword>
<protein>
    <submittedName>
        <fullName evidence="8">MFS domain-containing protein</fullName>
    </submittedName>
</protein>
<feature type="transmembrane region" description="Helical" evidence="5">
    <location>
        <begin position="291"/>
        <end position="308"/>
    </location>
</feature>
<feature type="transmembrane region" description="Helical" evidence="5">
    <location>
        <begin position="457"/>
        <end position="479"/>
    </location>
</feature>
<feature type="transmembrane region" description="Helical" evidence="5">
    <location>
        <begin position="532"/>
        <end position="551"/>
    </location>
</feature>
<feature type="transmembrane region" description="Helical" evidence="5">
    <location>
        <begin position="132"/>
        <end position="150"/>
    </location>
</feature>
<feature type="transmembrane region" description="Helical" evidence="5">
    <location>
        <begin position="369"/>
        <end position="389"/>
    </location>
</feature>
<dbReference type="PANTHER" id="PTHR23501:SF102">
    <property type="entry name" value="DRUG TRANSPORTER, PUTATIVE (AFU_ORTHOLOGUE AFUA_3G08530)-RELATED"/>
    <property type="match status" value="1"/>
</dbReference>
<feature type="transmembrane region" description="Helical" evidence="5">
    <location>
        <begin position="102"/>
        <end position="120"/>
    </location>
</feature>
<feature type="transmembrane region" description="Helical" evidence="5">
    <location>
        <begin position="395"/>
        <end position="413"/>
    </location>
</feature>
<feature type="transmembrane region" description="Helical" evidence="5">
    <location>
        <begin position="260"/>
        <end position="279"/>
    </location>
</feature>
<name>A0A8H6TBA3_MYCCL</name>
<keyword evidence="9" id="KW-1185">Reference proteome</keyword>
<dbReference type="GO" id="GO:0005886">
    <property type="term" value="C:plasma membrane"/>
    <property type="evidence" value="ECO:0007669"/>
    <property type="project" value="TreeGrafter"/>
</dbReference>
<dbReference type="Pfam" id="PF07690">
    <property type="entry name" value="MFS_1"/>
    <property type="match status" value="1"/>
</dbReference>
<keyword evidence="4 5" id="KW-0472">Membrane</keyword>
<feature type="transmembrane region" description="Helical" evidence="5">
    <location>
        <begin position="328"/>
        <end position="348"/>
    </location>
</feature>
<keyword evidence="6" id="KW-0732">Signal</keyword>
<reference evidence="8" key="1">
    <citation type="submission" date="2020-05" db="EMBL/GenBank/DDBJ databases">
        <title>Mycena genomes resolve the evolution of fungal bioluminescence.</title>
        <authorList>
            <person name="Tsai I.J."/>
        </authorList>
    </citation>
    <scope>NUCLEOTIDE SEQUENCE</scope>
    <source>
        <strain evidence="8">110903Hualien_Pintung</strain>
    </source>
</reference>
<dbReference type="OrthoDB" id="3437016at2759"/>
<dbReference type="GO" id="GO:0022857">
    <property type="term" value="F:transmembrane transporter activity"/>
    <property type="evidence" value="ECO:0007669"/>
    <property type="project" value="InterPro"/>
</dbReference>
<gene>
    <name evidence="8" type="ORF">HMN09_00499600</name>
</gene>
<evidence type="ECO:0000313" key="8">
    <source>
        <dbReference type="EMBL" id="KAF7313437.1"/>
    </source>
</evidence>
<dbReference type="PROSITE" id="PS50850">
    <property type="entry name" value="MFS"/>
    <property type="match status" value="1"/>
</dbReference>
<dbReference type="Gene3D" id="1.20.1250.20">
    <property type="entry name" value="MFS general substrate transporter like domains"/>
    <property type="match status" value="1"/>
</dbReference>
<evidence type="ECO:0000256" key="1">
    <source>
        <dbReference type="ARBA" id="ARBA00004141"/>
    </source>
</evidence>
<dbReference type="InterPro" id="IPR020846">
    <property type="entry name" value="MFS_dom"/>
</dbReference>
<evidence type="ECO:0000256" key="2">
    <source>
        <dbReference type="ARBA" id="ARBA00022692"/>
    </source>
</evidence>
<comment type="subcellular location">
    <subcellularLocation>
        <location evidence="1">Membrane</location>
        <topology evidence="1">Multi-pass membrane protein</topology>
    </subcellularLocation>
</comment>
<feature type="transmembrane region" description="Helical" evidence="5">
    <location>
        <begin position="63"/>
        <end position="90"/>
    </location>
</feature>
<dbReference type="AlphaFoldDB" id="A0A8H6TBA3"/>
<comment type="caution">
    <text evidence="8">The sequence shown here is derived from an EMBL/GenBank/DDBJ whole genome shotgun (WGS) entry which is preliminary data.</text>
</comment>
<evidence type="ECO:0000259" key="7">
    <source>
        <dbReference type="PROSITE" id="PS50850"/>
    </source>
</evidence>
<feature type="transmembrane region" description="Helical" evidence="5">
    <location>
        <begin position="224"/>
        <end position="244"/>
    </location>
</feature>
<dbReference type="SUPFAM" id="SSF103473">
    <property type="entry name" value="MFS general substrate transporter"/>
    <property type="match status" value="1"/>
</dbReference>
<feature type="transmembrane region" description="Helical" evidence="5">
    <location>
        <begin position="189"/>
        <end position="212"/>
    </location>
</feature>
<evidence type="ECO:0000313" key="9">
    <source>
        <dbReference type="Proteomes" id="UP000613580"/>
    </source>
</evidence>
<feature type="domain" description="Major facilitator superfamily (MFS) profile" evidence="7">
    <location>
        <begin position="66"/>
        <end position="556"/>
    </location>
</feature>
<evidence type="ECO:0000256" key="5">
    <source>
        <dbReference type="SAM" id="Phobius"/>
    </source>
</evidence>
<evidence type="ECO:0000256" key="6">
    <source>
        <dbReference type="SAM" id="SignalP"/>
    </source>
</evidence>
<proteinExistence type="predicted"/>
<sequence>MLATRNNFLFGANLLALPLPPTAVLIDPVPASTSMADNNSIATLAEPDNVAVPPQPTGKSRAFYMSFLAICVTTFLSAIDLTAVGTALPTIAEALHDNKGDFTWVGSAYALASTAFILLSGSLAEAFGRRPIVLISIAFFAIGSAIAGAAQNMNMMIAARAIQGVGGGGILALSEILVADLVPLAERGIYQGLIGLVWAFASSIGPPIGGALANANLKAWRWLFFLNLPMSGFAFVLVIVYLSVKRPEGSFRSKLAQVDWIGNAFVIVGSGLAIIGLTWGGIRYPWASAQVLAPLIIGLVMLAVFGVYEAKVPAYPTIPLDVIGNRTSLAGLLTTAIHSITSIAVIYYMPVYFQAALGANPLRSSVEMLPTALVISPFAFFAGAGISILKKYRGVNMLAWCFTIIALGLFTLLRDHTPTAKWVGFQVLVAAGFGMLFSAPVFPILAPLPPNRAASALALFTFTRAFFQTWGITIASTVLQNELERNLPSAFVAQFPAGYEIAYISIPVIRAMDPADPLKGQVQAAFALSMRTVWQVMVGIAGIGLLACFLMKDVPMVNELDETYALKEAKDKKVVDVEKR</sequence>
<dbReference type="InterPro" id="IPR011701">
    <property type="entry name" value="MFS"/>
</dbReference>
<feature type="transmembrane region" description="Helical" evidence="5">
    <location>
        <begin position="157"/>
        <end position="177"/>
    </location>
</feature>
<feature type="chain" id="PRO_5034852557" evidence="6">
    <location>
        <begin position="24"/>
        <end position="580"/>
    </location>
</feature>
<accession>A0A8H6TBA3</accession>
<dbReference type="EMBL" id="JACAZE010000006">
    <property type="protein sequence ID" value="KAF7313437.1"/>
    <property type="molecule type" value="Genomic_DNA"/>
</dbReference>
<dbReference type="InterPro" id="IPR036259">
    <property type="entry name" value="MFS_trans_sf"/>
</dbReference>
<organism evidence="8 9">
    <name type="scientific">Mycena chlorophos</name>
    <name type="common">Agaric fungus</name>
    <name type="synonym">Agaricus chlorophos</name>
    <dbReference type="NCBI Taxonomy" id="658473"/>
    <lineage>
        <taxon>Eukaryota</taxon>
        <taxon>Fungi</taxon>
        <taxon>Dikarya</taxon>
        <taxon>Basidiomycota</taxon>
        <taxon>Agaricomycotina</taxon>
        <taxon>Agaricomycetes</taxon>
        <taxon>Agaricomycetidae</taxon>
        <taxon>Agaricales</taxon>
        <taxon>Marasmiineae</taxon>
        <taxon>Mycenaceae</taxon>
        <taxon>Mycena</taxon>
    </lineage>
</organism>
<feature type="signal peptide" evidence="6">
    <location>
        <begin position="1"/>
        <end position="23"/>
    </location>
</feature>
<feature type="transmembrane region" description="Helical" evidence="5">
    <location>
        <begin position="425"/>
        <end position="445"/>
    </location>
</feature>
<dbReference type="PRINTS" id="PR01036">
    <property type="entry name" value="TCRTETB"/>
</dbReference>
<evidence type="ECO:0000256" key="4">
    <source>
        <dbReference type="ARBA" id="ARBA00023136"/>
    </source>
</evidence>
<dbReference type="PANTHER" id="PTHR23501">
    <property type="entry name" value="MAJOR FACILITATOR SUPERFAMILY"/>
    <property type="match status" value="1"/>
</dbReference>